<evidence type="ECO:0000313" key="4">
    <source>
        <dbReference type="EMBL" id="AIE87992.1"/>
    </source>
</evidence>
<dbReference type="OrthoDB" id="9770248at2"/>
<dbReference type="EMBL" id="CP007139">
    <property type="protein sequence ID" value="AIE87992.1"/>
    <property type="molecule type" value="Genomic_DNA"/>
</dbReference>
<dbReference type="InterPro" id="IPR017853">
    <property type="entry name" value="GH"/>
</dbReference>
<dbReference type="PANTHER" id="PTHR21040">
    <property type="entry name" value="BCDNA.GH04120"/>
    <property type="match status" value="1"/>
</dbReference>
<dbReference type="RefSeq" id="WP_025228137.1">
    <property type="nucleotide sequence ID" value="NZ_CP007139.1"/>
</dbReference>
<feature type="domain" description="Glycoside hydrolase family 20 catalytic" evidence="3">
    <location>
        <begin position="100"/>
        <end position="270"/>
    </location>
</feature>
<sequence length="669" mass="74903">MHLRMWTYDLAREQSPTLDHLRAFCALTREAGYNAIGLYMEHRFAYPSTPWSHGRGCVTPEMVLALQAEFSDLQIIPFINLLGHFEGMLYTEAGRRYAEEKFKGMQACPCRPAFVELANQLVDDILGIFTSDIIHIGGDETWQLGLCPECAKTVREYEMTAGVDGKAQLYGSHFGPLLRKVAKAGRRPAIWGDMFFDHPTALDLIPEGTLIFDWQYFRGPEFSSSIFHRRGFDVVYSPALHTYNAAWLHLPQSEENVREHALAAASKDKSAYGVCVTTWECGLFGNYETLLPAIRAAGKMLRLAEEPLDGDGRGPLYRPYAMPHFLPNRQLGEEVNSGGLLSIGVGISDAIIMSFLQSGTTFARIYPAGQEMYLIGFGAEGSEQETGRLPKEQATSTLNRLALMADMDPLRQHTNRNGVLKGIYKGVPFEIQAQWVVNPNGVTMELRTPPRANHVQYGALREATHFLRAYLEVGETHEEWARLMGSELQNAGGMFAFSGIRSSMKARLLLFSNPFLFWLHHSEELCGEVGDKALAILERAIAVAPDSAYRGVSEFAKLAIEFVRYAEEAHKLYAAGLPGQAAASLMYCRQVFENLAKIAKGTNYRIGGSLADIERCQVAQRHVEIVVRRVKEYGDGALGYLPSFETLTHPKFMPHDQANWWLINRWANE</sequence>
<evidence type="ECO:0000313" key="5">
    <source>
        <dbReference type="Proteomes" id="UP000027982"/>
    </source>
</evidence>
<gene>
    <name evidence="4" type="ORF">OP10G_4624</name>
</gene>
<dbReference type="GO" id="GO:0004563">
    <property type="term" value="F:beta-N-acetylhexosaminidase activity"/>
    <property type="evidence" value="ECO:0007669"/>
    <property type="project" value="UniProtKB-ARBA"/>
</dbReference>
<dbReference type="AlphaFoldDB" id="A0A068NXB8"/>
<dbReference type="KEGG" id="fgi:OP10G_4624"/>
<proteinExistence type="inferred from homology"/>
<name>A0A068NXB8_FIMGI</name>
<dbReference type="GO" id="GO:0005975">
    <property type="term" value="P:carbohydrate metabolic process"/>
    <property type="evidence" value="ECO:0007669"/>
    <property type="project" value="InterPro"/>
</dbReference>
<dbReference type="Pfam" id="PF00728">
    <property type="entry name" value="Glyco_hydro_20"/>
    <property type="match status" value="1"/>
</dbReference>
<dbReference type="HOGENOM" id="CLU_410367_0_0_0"/>
<evidence type="ECO:0000256" key="1">
    <source>
        <dbReference type="ARBA" id="ARBA00006285"/>
    </source>
</evidence>
<dbReference type="SUPFAM" id="SSF51445">
    <property type="entry name" value="(Trans)glycosidases"/>
    <property type="match status" value="1"/>
</dbReference>
<dbReference type="Gene3D" id="3.20.20.80">
    <property type="entry name" value="Glycosidases"/>
    <property type="match status" value="1"/>
</dbReference>
<reference evidence="4 5" key="1">
    <citation type="journal article" date="2014" name="PLoS ONE">
        <title>The first complete genome sequence of the class fimbriimonadia in the phylum armatimonadetes.</title>
        <authorList>
            <person name="Hu Z.Y."/>
            <person name="Wang Y.Z."/>
            <person name="Im W.T."/>
            <person name="Wang S.Y."/>
            <person name="Zhao G.P."/>
            <person name="Zheng H.J."/>
            <person name="Quan Z.X."/>
        </authorList>
    </citation>
    <scope>NUCLEOTIDE SEQUENCE [LARGE SCALE GENOMIC DNA]</scope>
    <source>
        <strain evidence="4">Gsoil 348</strain>
    </source>
</reference>
<protein>
    <submittedName>
        <fullName evidence="4">Glycoside hydrolase, family 20</fullName>
    </submittedName>
</protein>
<dbReference type="Proteomes" id="UP000027982">
    <property type="component" value="Chromosome"/>
</dbReference>
<evidence type="ECO:0000259" key="3">
    <source>
        <dbReference type="Pfam" id="PF00728"/>
    </source>
</evidence>
<keyword evidence="2 4" id="KW-0378">Hydrolase</keyword>
<accession>A0A068NXB8</accession>
<evidence type="ECO:0000256" key="2">
    <source>
        <dbReference type="ARBA" id="ARBA00022801"/>
    </source>
</evidence>
<dbReference type="eggNOG" id="COG3525">
    <property type="taxonomic scope" value="Bacteria"/>
</dbReference>
<dbReference type="InterPro" id="IPR038901">
    <property type="entry name" value="HEXDC-like"/>
</dbReference>
<dbReference type="STRING" id="661478.OP10G_4624"/>
<keyword evidence="5" id="KW-1185">Reference proteome</keyword>
<dbReference type="PANTHER" id="PTHR21040:SF8">
    <property type="entry name" value="BCDNA.GH04120"/>
    <property type="match status" value="1"/>
</dbReference>
<comment type="similarity">
    <text evidence="1">Belongs to the glycosyl hydrolase 20 family.</text>
</comment>
<organism evidence="4 5">
    <name type="scientific">Fimbriimonas ginsengisoli Gsoil 348</name>
    <dbReference type="NCBI Taxonomy" id="661478"/>
    <lineage>
        <taxon>Bacteria</taxon>
        <taxon>Bacillati</taxon>
        <taxon>Armatimonadota</taxon>
        <taxon>Fimbriimonadia</taxon>
        <taxon>Fimbriimonadales</taxon>
        <taxon>Fimbriimonadaceae</taxon>
        <taxon>Fimbriimonas</taxon>
    </lineage>
</organism>
<dbReference type="InterPro" id="IPR015883">
    <property type="entry name" value="Glyco_hydro_20_cat"/>
</dbReference>